<dbReference type="Proteomes" id="UP000345637">
    <property type="component" value="Unassembled WGS sequence"/>
</dbReference>
<dbReference type="EMBL" id="CAADJE010000012">
    <property type="protein sequence ID" value="VFS58776.1"/>
    <property type="molecule type" value="Genomic_DNA"/>
</dbReference>
<dbReference type="PROSITE" id="PS50075">
    <property type="entry name" value="CARRIER"/>
    <property type="match status" value="1"/>
</dbReference>
<keyword evidence="1" id="KW-0596">Phosphopantetheine</keyword>
<dbReference type="PROSITE" id="PS00012">
    <property type="entry name" value="PHOSPHOPANTETHEINE"/>
    <property type="match status" value="1"/>
</dbReference>
<dbReference type="SUPFAM" id="SSF47336">
    <property type="entry name" value="ACP-like"/>
    <property type="match status" value="1"/>
</dbReference>
<name>A0A485AFB1_RAOPL</name>
<dbReference type="InterPro" id="IPR009081">
    <property type="entry name" value="PP-bd_ACP"/>
</dbReference>
<organism evidence="5 6">
    <name type="scientific">Raoultella planticola</name>
    <name type="common">Klebsiella planticola</name>
    <dbReference type="NCBI Taxonomy" id="575"/>
    <lineage>
        <taxon>Bacteria</taxon>
        <taxon>Pseudomonadati</taxon>
        <taxon>Pseudomonadota</taxon>
        <taxon>Gammaproteobacteria</taxon>
        <taxon>Enterobacterales</taxon>
        <taxon>Enterobacteriaceae</taxon>
        <taxon>Klebsiella/Raoultella group</taxon>
        <taxon>Raoultella</taxon>
    </lineage>
</organism>
<sequence>MISGAPSQDSLLPDNRHAADYQQLRERLIQELNLTPQQLHEESNLIQAGLDSIRLMRWLHWFRKNGYRLTLRELYAAPTLAAWNQLMLSRSPENAEEETPPDESSWPNMTESTPLPIDASTARLPDGPHAGADAWRRGLPPVSGV</sequence>
<dbReference type="InterPro" id="IPR036736">
    <property type="entry name" value="ACP-like_sf"/>
</dbReference>
<dbReference type="GO" id="GO:0008908">
    <property type="term" value="F:isochorismatase activity"/>
    <property type="evidence" value="ECO:0007669"/>
    <property type="project" value="UniProtKB-EC"/>
</dbReference>
<evidence type="ECO:0000256" key="1">
    <source>
        <dbReference type="ARBA" id="ARBA00022450"/>
    </source>
</evidence>
<evidence type="ECO:0000256" key="3">
    <source>
        <dbReference type="SAM" id="MobiDB-lite"/>
    </source>
</evidence>
<reference evidence="5 6" key="1">
    <citation type="submission" date="2019-03" db="EMBL/GenBank/DDBJ databases">
        <authorList>
            <consortium name="Pathogen Informatics"/>
        </authorList>
    </citation>
    <scope>NUCLEOTIDE SEQUENCE [LARGE SCALE GENOMIC DNA]</scope>
    <source>
        <strain evidence="5 6">NCTC12998</strain>
    </source>
</reference>
<dbReference type="AlphaFoldDB" id="A0A485AFB1"/>
<dbReference type="EC" id="3.3.2.1" evidence="5"/>
<evidence type="ECO:0000313" key="5">
    <source>
        <dbReference type="EMBL" id="VFS58776.1"/>
    </source>
</evidence>
<dbReference type="InterPro" id="IPR006162">
    <property type="entry name" value="Ppantetheine_attach_site"/>
</dbReference>
<evidence type="ECO:0000256" key="2">
    <source>
        <dbReference type="ARBA" id="ARBA00022553"/>
    </source>
</evidence>
<evidence type="ECO:0000313" key="6">
    <source>
        <dbReference type="Proteomes" id="UP000345637"/>
    </source>
</evidence>
<feature type="domain" description="Carrier" evidence="4">
    <location>
        <begin position="15"/>
        <end position="91"/>
    </location>
</feature>
<proteinExistence type="predicted"/>
<gene>
    <name evidence="5" type="primary">dhbB</name>
    <name evidence="5" type="ORF">NCTC12998_00912</name>
</gene>
<accession>A0A485AFB1</accession>
<keyword evidence="2" id="KW-0597">Phosphoprotein</keyword>
<keyword evidence="5" id="KW-0378">Hydrolase</keyword>
<dbReference type="Pfam" id="PF00550">
    <property type="entry name" value="PP-binding"/>
    <property type="match status" value="1"/>
</dbReference>
<protein>
    <submittedName>
        <fullName evidence="5">Isochorismatase</fullName>
        <ecNumber evidence="5">3.3.2.1</ecNumber>
    </submittedName>
</protein>
<dbReference type="Gene3D" id="1.10.1200.10">
    <property type="entry name" value="ACP-like"/>
    <property type="match status" value="1"/>
</dbReference>
<feature type="region of interest" description="Disordered" evidence="3">
    <location>
        <begin position="90"/>
        <end position="145"/>
    </location>
</feature>
<evidence type="ECO:0000259" key="4">
    <source>
        <dbReference type="PROSITE" id="PS50075"/>
    </source>
</evidence>